<gene>
    <name evidence="2" type="ORF">DFQ27_008053</name>
</gene>
<comment type="caution">
    <text evidence="2">The sequence shown here is derived from an EMBL/GenBank/DDBJ whole genome shotgun (WGS) entry which is preliminary data.</text>
</comment>
<evidence type="ECO:0000313" key="3">
    <source>
        <dbReference type="Proteomes" id="UP000807716"/>
    </source>
</evidence>
<evidence type="ECO:0000256" key="1">
    <source>
        <dbReference type="SAM" id="MobiDB-lite"/>
    </source>
</evidence>
<accession>A0A9P6QIG3</accession>
<feature type="region of interest" description="Disordered" evidence="1">
    <location>
        <begin position="343"/>
        <end position="368"/>
    </location>
</feature>
<evidence type="ECO:0000313" key="2">
    <source>
        <dbReference type="EMBL" id="KAG0267873.1"/>
    </source>
</evidence>
<dbReference type="AlphaFoldDB" id="A0A9P6QIG3"/>
<dbReference type="OrthoDB" id="2441186at2759"/>
<feature type="compositionally biased region" description="Basic residues" evidence="1">
    <location>
        <begin position="352"/>
        <end position="361"/>
    </location>
</feature>
<sequence length="577" mass="64952">MPSIHDLFAIPEFACWTGRALGPQDLYQCVLVSKTWAYAFTPFLWSSFGSEEIDDPYSSSVEDEDEDDEDDDDGEAAPNLPFSPRLSRLKLEISLWERFIVGLHITPDESDFVNQTLAKRGKHIRHLAIESTQGLEHYDALGCWNRLETLSCVLVPWGMPSPPSSPRPMSPLSPLPSSRLSSHTCHRPNNANDHRAMIWRIIRTSPRLSSLIVRGVAVLPPPPGELEAFLEKQGKWLQRLEVKKAVGDKLLMDLANVLPRLLYARVDLDLPETVSLFQAAAINNTIRPHPSLTVLVLYTPRTQGRVEVAFVAQLLKVFPQLQELALHLPHGFGMYMATRTGKTTTGGDGHLKSKGKGKGKGKGNNNNQLKVVNPDWGDADLAQLVQMVPCLRSLHGVEMGPLTVKALVDHSRTHLESCEMEVMGDEILTDDLLESADPPRLQPLLQSCRKLKRLRCPEGVLEVHDVLHCKRWPCLWGPLEYLECQVIGIPMLTPEEVIQCELLESEPVVDHDLLRDDQKAALAKQRRRDECLQAMFRAMTDIPFECTVKIGRLVQFSTILIELHRQPSKQQQQQQQQ</sequence>
<dbReference type="EMBL" id="JAAAJB010000066">
    <property type="protein sequence ID" value="KAG0267873.1"/>
    <property type="molecule type" value="Genomic_DNA"/>
</dbReference>
<dbReference type="InterPro" id="IPR032675">
    <property type="entry name" value="LRR_dom_sf"/>
</dbReference>
<evidence type="ECO:0008006" key="4">
    <source>
        <dbReference type="Google" id="ProtNLM"/>
    </source>
</evidence>
<dbReference type="Proteomes" id="UP000807716">
    <property type="component" value="Unassembled WGS sequence"/>
</dbReference>
<name>A0A9P6QIG3_9FUNG</name>
<protein>
    <recommendedName>
        <fullName evidence="4">F-box domain-containing protein</fullName>
    </recommendedName>
</protein>
<keyword evidence="3" id="KW-1185">Reference proteome</keyword>
<feature type="region of interest" description="Disordered" evidence="1">
    <location>
        <begin position="163"/>
        <end position="184"/>
    </location>
</feature>
<dbReference type="Gene3D" id="3.80.10.10">
    <property type="entry name" value="Ribonuclease Inhibitor"/>
    <property type="match status" value="1"/>
</dbReference>
<organism evidence="2 3">
    <name type="scientific">Actinomortierella ambigua</name>
    <dbReference type="NCBI Taxonomy" id="1343610"/>
    <lineage>
        <taxon>Eukaryota</taxon>
        <taxon>Fungi</taxon>
        <taxon>Fungi incertae sedis</taxon>
        <taxon>Mucoromycota</taxon>
        <taxon>Mortierellomycotina</taxon>
        <taxon>Mortierellomycetes</taxon>
        <taxon>Mortierellales</taxon>
        <taxon>Mortierellaceae</taxon>
        <taxon>Actinomortierella</taxon>
    </lineage>
</organism>
<feature type="compositionally biased region" description="Acidic residues" evidence="1">
    <location>
        <begin position="55"/>
        <end position="75"/>
    </location>
</feature>
<feature type="region of interest" description="Disordered" evidence="1">
    <location>
        <begin position="55"/>
        <end position="81"/>
    </location>
</feature>
<proteinExistence type="predicted"/>
<feature type="compositionally biased region" description="Pro residues" evidence="1">
    <location>
        <begin position="163"/>
        <end position="174"/>
    </location>
</feature>
<reference evidence="2" key="1">
    <citation type="journal article" date="2020" name="Fungal Divers.">
        <title>Resolving the Mortierellaceae phylogeny through synthesis of multi-gene phylogenetics and phylogenomics.</title>
        <authorList>
            <person name="Vandepol N."/>
            <person name="Liber J."/>
            <person name="Desiro A."/>
            <person name="Na H."/>
            <person name="Kennedy M."/>
            <person name="Barry K."/>
            <person name="Grigoriev I.V."/>
            <person name="Miller A.N."/>
            <person name="O'Donnell K."/>
            <person name="Stajich J.E."/>
            <person name="Bonito G."/>
        </authorList>
    </citation>
    <scope>NUCLEOTIDE SEQUENCE</scope>
    <source>
        <strain evidence="2">BC1065</strain>
    </source>
</reference>